<dbReference type="InterPro" id="IPR016047">
    <property type="entry name" value="M23ase_b-sheet_dom"/>
</dbReference>
<evidence type="ECO:0000256" key="3">
    <source>
        <dbReference type="SAM" id="SignalP"/>
    </source>
</evidence>
<dbReference type="Gene3D" id="3.10.350.10">
    <property type="entry name" value="LysM domain"/>
    <property type="match status" value="2"/>
</dbReference>
<reference evidence="5 7" key="1">
    <citation type="submission" date="2018-06" db="EMBL/GenBank/DDBJ databases">
        <title>Complete Genome Sequence of the Microcystin-Degrading Bacterium Sphingosinicella microcystinivorans Strain B-9.</title>
        <authorList>
            <person name="Jin H."/>
            <person name="Nishizawa T."/>
            <person name="Guo Y."/>
            <person name="Nishizawa A."/>
            <person name="Park H."/>
            <person name="Kato H."/>
            <person name="Tsuji K."/>
            <person name="Harada K."/>
        </authorList>
    </citation>
    <scope>NUCLEOTIDE SEQUENCE [LARGE SCALE GENOMIC DNA]</scope>
    <source>
        <strain evidence="5 7">B9</strain>
    </source>
</reference>
<proteinExistence type="inferred from homology"/>
<dbReference type="Pfam" id="PF01476">
    <property type="entry name" value="LysM"/>
    <property type="match status" value="2"/>
</dbReference>
<sequence length="347" mass="36214">MFRFAVPLVLLFAAACSAPSRPQFPVPTPKKPIEGTATPAPTPPTAPKRAPWKPVKVVPDAVDVPQQTVTVVRGDTLSGIGQRTGSSVQAIAQANRIAPPYTIEVGQVLTIPGGRYHTVKAGETGITIARAYGADWEGIVTTNELKAPYTLRVGQRLRLPTKAQVREMTLAERAAAFTIDIDDLITGSEPAATEAAAAAHPAGETAPPQAVAALPPPPAFNGRFMAPVEGKLISRFGAKSGGLYNDGINLRAPAGAPIRAAANGVVVYAGNAVEGFGNLVLLKHDGGWVTAYAHAEDLLVIRGDTVRQGDPIARVGKTGSVDEPQLHFEIRQGKKPVDPMPLLPGAG</sequence>
<name>A0AAD1D427_SPHMI</name>
<dbReference type="GO" id="GO:0004222">
    <property type="term" value="F:metalloendopeptidase activity"/>
    <property type="evidence" value="ECO:0007669"/>
    <property type="project" value="TreeGrafter"/>
</dbReference>
<dbReference type="PANTHER" id="PTHR21666">
    <property type="entry name" value="PEPTIDASE-RELATED"/>
    <property type="match status" value="1"/>
</dbReference>
<keyword evidence="6" id="KW-0378">Hydrolase</keyword>
<evidence type="ECO:0000256" key="2">
    <source>
        <dbReference type="SAM" id="MobiDB-lite"/>
    </source>
</evidence>
<gene>
    <name evidence="6" type="ORF">DFR51_3592</name>
    <name evidence="5" type="ORF">SmB9_10080</name>
</gene>
<dbReference type="RefSeq" id="WP_121053527.1">
    <property type="nucleotide sequence ID" value="NZ_AP018711.1"/>
</dbReference>
<dbReference type="PROSITE" id="PS51782">
    <property type="entry name" value="LYSM"/>
    <property type="match status" value="2"/>
</dbReference>
<dbReference type="InterPro" id="IPR018392">
    <property type="entry name" value="LysM"/>
</dbReference>
<dbReference type="Proteomes" id="UP000275727">
    <property type="component" value="Chromosome"/>
</dbReference>
<dbReference type="CDD" id="cd12797">
    <property type="entry name" value="M23_peptidase"/>
    <property type="match status" value="1"/>
</dbReference>
<evidence type="ECO:0000256" key="1">
    <source>
        <dbReference type="ARBA" id="ARBA00038420"/>
    </source>
</evidence>
<dbReference type="PROSITE" id="PS51257">
    <property type="entry name" value="PROKAR_LIPOPROTEIN"/>
    <property type="match status" value="1"/>
</dbReference>
<feature type="domain" description="LysM" evidence="4">
    <location>
        <begin position="67"/>
        <end position="111"/>
    </location>
</feature>
<dbReference type="AlphaFoldDB" id="A0AAD1D427"/>
<organism evidence="5 7">
    <name type="scientific">Sphingosinicella microcystinivorans</name>
    <dbReference type="NCBI Taxonomy" id="335406"/>
    <lineage>
        <taxon>Bacteria</taxon>
        <taxon>Pseudomonadati</taxon>
        <taxon>Pseudomonadota</taxon>
        <taxon>Alphaproteobacteria</taxon>
        <taxon>Sphingomonadales</taxon>
        <taxon>Sphingosinicellaceae</taxon>
        <taxon>Sphingosinicella</taxon>
    </lineage>
</organism>
<dbReference type="InterPro" id="IPR050570">
    <property type="entry name" value="Cell_wall_metabolism_enzyme"/>
</dbReference>
<dbReference type="CDD" id="cd00118">
    <property type="entry name" value="LysM"/>
    <property type="match status" value="2"/>
</dbReference>
<dbReference type="SUPFAM" id="SSF54106">
    <property type="entry name" value="LysM domain"/>
    <property type="match status" value="1"/>
</dbReference>
<feature type="chain" id="PRO_5042193348" evidence="3">
    <location>
        <begin position="23"/>
        <end position="347"/>
    </location>
</feature>
<feature type="region of interest" description="Disordered" evidence="2">
    <location>
        <begin position="20"/>
        <end position="51"/>
    </location>
</feature>
<dbReference type="Pfam" id="PF01551">
    <property type="entry name" value="Peptidase_M23"/>
    <property type="match status" value="1"/>
</dbReference>
<dbReference type="InterPro" id="IPR036779">
    <property type="entry name" value="LysM_dom_sf"/>
</dbReference>
<dbReference type="EMBL" id="RBWX01000012">
    <property type="protein sequence ID" value="RKS84992.1"/>
    <property type="molecule type" value="Genomic_DNA"/>
</dbReference>
<feature type="signal peptide" evidence="3">
    <location>
        <begin position="1"/>
        <end position="22"/>
    </location>
</feature>
<accession>A0AAD1D427</accession>
<feature type="domain" description="LysM" evidence="4">
    <location>
        <begin position="115"/>
        <end position="159"/>
    </location>
</feature>
<dbReference type="KEGG" id="smic:SmB9_10080"/>
<keyword evidence="8" id="KW-1185">Reference proteome</keyword>
<comment type="similarity">
    <text evidence="1">Belongs to the E.coli NlpD/Haemophilus LppB family.</text>
</comment>
<dbReference type="EMBL" id="AP018711">
    <property type="protein sequence ID" value="BBE33350.1"/>
    <property type="molecule type" value="Genomic_DNA"/>
</dbReference>
<evidence type="ECO:0000259" key="4">
    <source>
        <dbReference type="PROSITE" id="PS51782"/>
    </source>
</evidence>
<reference evidence="6 8" key="2">
    <citation type="submission" date="2018-10" db="EMBL/GenBank/DDBJ databases">
        <title>Genomic Encyclopedia of Type Strains, Phase IV (KMG-IV): sequencing the most valuable type-strain genomes for metagenomic binning, comparative biology and taxonomic classification.</title>
        <authorList>
            <person name="Goeker M."/>
        </authorList>
    </citation>
    <scope>NUCLEOTIDE SEQUENCE [LARGE SCALE GENOMIC DNA]</scope>
    <source>
        <strain evidence="6 8">DSM 19791</strain>
    </source>
</reference>
<evidence type="ECO:0000313" key="6">
    <source>
        <dbReference type="EMBL" id="RKS84992.1"/>
    </source>
</evidence>
<evidence type="ECO:0000313" key="5">
    <source>
        <dbReference type="EMBL" id="BBE33350.1"/>
    </source>
</evidence>
<protein>
    <submittedName>
        <fullName evidence="6">Murein DD-endopeptidase MepM/ murein hydrolase activator NlpD</fullName>
    </submittedName>
</protein>
<dbReference type="PANTHER" id="PTHR21666:SF263">
    <property type="entry name" value="MUREIN HYDROLASE ACTIVATOR NLPD"/>
    <property type="match status" value="1"/>
</dbReference>
<dbReference type="SUPFAM" id="SSF51261">
    <property type="entry name" value="Duplicated hybrid motif"/>
    <property type="match status" value="1"/>
</dbReference>
<dbReference type="SMART" id="SM00257">
    <property type="entry name" value="LysM"/>
    <property type="match status" value="2"/>
</dbReference>
<dbReference type="Proteomes" id="UP000276029">
    <property type="component" value="Unassembled WGS sequence"/>
</dbReference>
<evidence type="ECO:0000313" key="7">
    <source>
        <dbReference type="Proteomes" id="UP000275727"/>
    </source>
</evidence>
<dbReference type="InterPro" id="IPR011055">
    <property type="entry name" value="Dup_hybrid_motif"/>
</dbReference>
<keyword evidence="3" id="KW-0732">Signal</keyword>
<evidence type="ECO:0000313" key="8">
    <source>
        <dbReference type="Proteomes" id="UP000276029"/>
    </source>
</evidence>
<dbReference type="Gene3D" id="2.70.70.10">
    <property type="entry name" value="Glucose Permease (Domain IIA)"/>
    <property type="match status" value="1"/>
</dbReference>